<organism evidence="1 2">
    <name type="scientific">Metarhizium rileyi (strain RCEF 4871)</name>
    <name type="common">Nomuraea rileyi</name>
    <dbReference type="NCBI Taxonomy" id="1649241"/>
    <lineage>
        <taxon>Eukaryota</taxon>
        <taxon>Fungi</taxon>
        <taxon>Dikarya</taxon>
        <taxon>Ascomycota</taxon>
        <taxon>Pezizomycotina</taxon>
        <taxon>Sordariomycetes</taxon>
        <taxon>Hypocreomycetidae</taxon>
        <taxon>Hypocreales</taxon>
        <taxon>Clavicipitaceae</taxon>
        <taxon>Metarhizium</taxon>
    </lineage>
</organism>
<protein>
    <submittedName>
        <fullName evidence="1">Uncharacterized protein</fullName>
    </submittedName>
</protein>
<evidence type="ECO:0000313" key="1">
    <source>
        <dbReference type="EMBL" id="OAA35955.1"/>
    </source>
</evidence>
<name>A0A166S3A7_METRR</name>
<sequence length="298" mass="35203">MDGTLTSFSLNLYLEADYLPCPRPPNPAPPHTPFRRPSQRYQSEFALPPGITTPELPPPGLLPPGLDEKLRVKNSNHLKVADVATLINLLYVPQVDGTDFFTFEIGDRAIRELVDKEPTLMNVNDVEKLAYRWGVEFRLAALVEWAKVRKLLVKHLRQQWEEIREKEDSTKERLGMHLWHFNTEIDLIMTVLRNRSRLLSDEQKVYFRYIWREMDYWWMNRTDVGTDFELFHLYDPTFAHRLGYGLEILANEYEACDNLSVFYGLEMYENFRRGPYPSFVHEAQPRIQLRFPNSPRQK</sequence>
<proteinExistence type="predicted"/>
<evidence type="ECO:0000313" key="2">
    <source>
        <dbReference type="Proteomes" id="UP000243498"/>
    </source>
</evidence>
<dbReference type="Proteomes" id="UP000243498">
    <property type="component" value="Unassembled WGS sequence"/>
</dbReference>
<reference evidence="1 2" key="1">
    <citation type="journal article" date="2016" name="Genome Biol. Evol.">
        <title>Divergent and convergent evolution of fungal pathogenicity.</title>
        <authorList>
            <person name="Shang Y."/>
            <person name="Xiao G."/>
            <person name="Zheng P."/>
            <person name="Cen K."/>
            <person name="Zhan S."/>
            <person name="Wang C."/>
        </authorList>
    </citation>
    <scope>NUCLEOTIDE SEQUENCE [LARGE SCALE GENOMIC DNA]</scope>
    <source>
        <strain evidence="1 2">RCEF 4871</strain>
    </source>
</reference>
<accession>A0A166S3A7</accession>
<dbReference type="AlphaFoldDB" id="A0A166S3A7"/>
<comment type="caution">
    <text evidence="1">The sequence shown here is derived from an EMBL/GenBank/DDBJ whole genome shotgun (WGS) entry which is preliminary data.</text>
</comment>
<keyword evidence="2" id="KW-1185">Reference proteome</keyword>
<dbReference type="OrthoDB" id="4960857at2759"/>
<gene>
    <name evidence="1" type="ORF">NOR_07763</name>
</gene>
<dbReference type="EMBL" id="AZHC01000038">
    <property type="protein sequence ID" value="OAA35955.1"/>
    <property type="molecule type" value="Genomic_DNA"/>
</dbReference>